<accession>A0A6A4N8T3</accession>
<organism evidence="2 3">
    <name type="scientific">Lupinus albus</name>
    <name type="common">White lupine</name>
    <name type="synonym">Lupinus termis</name>
    <dbReference type="NCBI Taxonomy" id="3870"/>
    <lineage>
        <taxon>Eukaryota</taxon>
        <taxon>Viridiplantae</taxon>
        <taxon>Streptophyta</taxon>
        <taxon>Embryophyta</taxon>
        <taxon>Tracheophyta</taxon>
        <taxon>Spermatophyta</taxon>
        <taxon>Magnoliopsida</taxon>
        <taxon>eudicotyledons</taxon>
        <taxon>Gunneridae</taxon>
        <taxon>Pentapetalae</taxon>
        <taxon>rosids</taxon>
        <taxon>fabids</taxon>
        <taxon>Fabales</taxon>
        <taxon>Fabaceae</taxon>
        <taxon>Papilionoideae</taxon>
        <taxon>50 kb inversion clade</taxon>
        <taxon>genistoids sensu lato</taxon>
        <taxon>core genistoids</taxon>
        <taxon>Genisteae</taxon>
        <taxon>Lupinus</taxon>
    </lineage>
</organism>
<feature type="compositionally biased region" description="Basic and acidic residues" evidence="1">
    <location>
        <begin position="212"/>
        <end position="232"/>
    </location>
</feature>
<evidence type="ECO:0000256" key="1">
    <source>
        <dbReference type="SAM" id="MobiDB-lite"/>
    </source>
</evidence>
<feature type="region of interest" description="Disordered" evidence="1">
    <location>
        <begin position="120"/>
        <end position="244"/>
    </location>
</feature>
<dbReference type="PANTHER" id="PTHR48227">
    <property type="entry name" value="DNA TOPOISOMERASE 1-LIKE"/>
    <property type="match status" value="1"/>
</dbReference>
<name>A0A6A4N8T3_LUPAL</name>
<dbReference type="OrthoDB" id="696117at2759"/>
<dbReference type="AlphaFoldDB" id="A0A6A4N8T3"/>
<protein>
    <submittedName>
        <fullName evidence="2">Uncharacterized protein</fullName>
    </submittedName>
</protein>
<sequence length="244" mass="27382">MRTVSGNCVSSKQISLSKAAKILSKFVSADNGASQVTSAYLHRADAAFHELKHLHKELNSPLSRKKHKENHYDSGSVVVNCVHSFENNLELNNGRRFDNENVDADGEKSIQTVAKFSQEFNGSNGYDEGTGGIEKHKKNKKKRDVESRHDGDSRVKFEEREGEGKLPTSLGREQSHDSTAATEKGKKQKKEKRKDKEGNGKLSNSVENEIDDNTRMEEGKKPKKEHKDKEDNGSLSKKKMKKET</sequence>
<dbReference type="EMBL" id="WOCE01000022">
    <property type="protein sequence ID" value="KAE9588503.1"/>
    <property type="molecule type" value="Genomic_DNA"/>
</dbReference>
<gene>
    <name evidence="2" type="ORF">Lalb_Chr22g0356011</name>
</gene>
<keyword evidence="3" id="KW-1185">Reference proteome</keyword>
<comment type="caution">
    <text evidence="2">The sequence shown here is derived from an EMBL/GenBank/DDBJ whole genome shotgun (WGS) entry which is preliminary data.</text>
</comment>
<dbReference type="Proteomes" id="UP000447434">
    <property type="component" value="Chromosome 22"/>
</dbReference>
<proteinExistence type="predicted"/>
<feature type="compositionally biased region" description="Basic and acidic residues" evidence="1">
    <location>
        <begin position="143"/>
        <end position="164"/>
    </location>
</feature>
<dbReference type="PANTHER" id="PTHR48227:SF1">
    <property type="entry name" value="DNA LIGASE 1-LIKE"/>
    <property type="match status" value="1"/>
</dbReference>
<reference evidence="3" key="1">
    <citation type="journal article" date="2020" name="Nat. Commun.">
        <title>Genome sequence of the cluster root forming white lupin.</title>
        <authorList>
            <person name="Hufnagel B."/>
            <person name="Marques A."/>
            <person name="Soriano A."/>
            <person name="Marques L."/>
            <person name="Divol F."/>
            <person name="Doumas P."/>
            <person name="Sallet E."/>
            <person name="Mancinotti D."/>
            <person name="Carrere S."/>
            <person name="Marande W."/>
            <person name="Arribat S."/>
            <person name="Keller J."/>
            <person name="Huneau C."/>
            <person name="Blein T."/>
            <person name="Aime D."/>
            <person name="Laguerre M."/>
            <person name="Taylor J."/>
            <person name="Schubert V."/>
            <person name="Nelson M."/>
            <person name="Geu-Flores F."/>
            <person name="Crespi M."/>
            <person name="Gallardo-Guerrero K."/>
            <person name="Delaux P.-M."/>
            <person name="Salse J."/>
            <person name="Berges H."/>
            <person name="Guyot R."/>
            <person name="Gouzy J."/>
            <person name="Peret B."/>
        </authorList>
    </citation>
    <scope>NUCLEOTIDE SEQUENCE [LARGE SCALE GENOMIC DNA]</scope>
    <source>
        <strain evidence="3">cv. Amiga</strain>
    </source>
</reference>
<evidence type="ECO:0000313" key="2">
    <source>
        <dbReference type="EMBL" id="KAE9588503.1"/>
    </source>
</evidence>
<evidence type="ECO:0000313" key="3">
    <source>
        <dbReference type="Proteomes" id="UP000447434"/>
    </source>
</evidence>